<keyword evidence="3 5" id="KW-1133">Transmembrane helix</keyword>
<evidence type="ECO:0000313" key="6">
    <source>
        <dbReference type="EMBL" id="QGM97290.1"/>
    </source>
</evidence>
<dbReference type="Proteomes" id="UP000422569">
    <property type="component" value="Chromosome"/>
</dbReference>
<evidence type="ECO:0000256" key="3">
    <source>
        <dbReference type="ARBA" id="ARBA00022989"/>
    </source>
</evidence>
<gene>
    <name evidence="6" type="ORF">F7D14_07260</name>
</gene>
<protein>
    <recommendedName>
        <fullName evidence="5">UPF0391 membrane protein F7D14_07260</fullName>
    </recommendedName>
</protein>
<dbReference type="NCBIfam" id="NF010229">
    <property type="entry name" value="PRK13682.1-4"/>
    <property type="match status" value="1"/>
</dbReference>
<accession>A0A6B8M988</accession>
<dbReference type="GO" id="GO:0005886">
    <property type="term" value="C:plasma membrane"/>
    <property type="evidence" value="ECO:0007669"/>
    <property type="project" value="UniProtKB-UniRule"/>
</dbReference>
<reference evidence="6 7" key="1">
    <citation type="submission" date="2019-09" db="EMBL/GenBank/DDBJ databases">
        <title>Isolation and complete genome sequencing of Methylocystis species.</title>
        <authorList>
            <person name="Rumah B.L."/>
            <person name="Stead C.E."/>
            <person name="Stevens B.C."/>
            <person name="Minton N.P."/>
            <person name="Grosse-Honebrink A."/>
            <person name="Zhang Y."/>
        </authorList>
    </citation>
    <scope>NUCLEOTIDE SEQUENCE [LARGE SCALE GENOMIC DNA]</scope>
    <source>
        <strain evidence="6 7">BRCS2</strain>
    </source>
</reference>
<keyword evidence="1 5" id="KW-1003">Cell membrane</keyword>
<comment type="similarity">
    <text evidence="5">Belongs to the UPF0391 family.</text>
</comment>
<evidence type="ECO:0000313" key="7">
    <source>
        <dbReference type="Proteomes" id="UP000422569"/>
    </source>
</evidence>
<dbReference type="KEGG" id="mpar:F7D14_07260"/>
<dbReference type="PIRSF" id="PIRSF036466">
    <property type="entry name" value="UCP036466"/>
    <property type="match status" value="1"/>
</dbReference>
<keyword evidence="7" id="KW-1185">Reference proteome</keyword>
<dbReference type="NCBIfam" id="NF010226">
    <property type="entry name" value="PRK13682.1-1"/>
    <property type="match status" value="1"/>
</dbReference>
<feature type="transmembrane region" description="Helical" evidence="5">
    <location>
        <begin position="7"/>
        <end position="30"/>
    </location>
</feature>
<evidence type="ECO:0000256" key="5">
    <source>
        <dbReference type="HAMAP-Rule" id="MF_01361"/>
    </source>
</evidence>
<organism evidence="6 7">
    <name type="scientific">Methylocystis parvus</name>
    <dbReference type="NCBI Taxonomy" id="134"/>
    <lineage>
        <taxon>Bacteria</taxon>
        <taxon>Pseudomonadati</taxon>
        <taxon>Pseudomonadota</taxon>
        <taxon>Alphaproteobacteria</taxon>
        <taxon>Hyphomicrobiales</taxon>
        <taxon>Methylocystaceae</taxon>
        <taxon>Methylocystis</taxon>
    </lineage>
</organism>
<evidence type="ECO:0000256" key="2">
    <source>
        <dbReference type="ARBA" id="ARBA00022692"/>
    </source>
</evidence>
<proteinExistence type="inferred from homology"/>
<name>A0A6B8M988_9HYPH</name>
<evidence type="ECO:0000256" key="1">
    <source>
        <dbReference type="ARBA" id="ARBA00022475"/>
    </source>
</evidence>
<dbReference type="EMBL" id="CP044331">
    <property type="protein sequence ID" value="QGM97290.1"/>
    <property type="molecule type" value="Genomic_DNA"/>
</dbReference>
<dbReference type="Pfam" id="PF07043">
    <property type="entry name" value="DUF1328"/>
    <property type="match status" value="1"/>
</dbReference>
<feature type="transmembrane region" description="Helical" evidence="5">
    <location>
        <begin position="36"/>
        <end position="54"/>
    </location>
</feature>
<keyword evidence="2 5" id="KW-0812">Transmembrane</keyword>
<dbReference type="InterPro" id="IPR009760">
    <property type="entry name" value="DUF1328"/>
</dbReference>
<dbReference type="RefSeq" id="WP_016919742.1">
    <property type="nucleotide sequence ID" value="NZ_CP044331.1"/>
</dbReference>
<keyword evidence="4 5" id="KW-0472">Membrane</keyword>
<sequence length="57" mass="5994">MGDLLHYAIVFLVVALVAAFLGFGGAAGIAMEGARLLFWIAIVLFVVTAVMGVVRRS</sequence>
<evidence type="ECO:0000256" key="4">
    <source>
        <dbReference type="ARBA" id="ARBA00023136"/>
    </source>
</evidence>
<comment type="caution">
    <text evidence="5">Lacks conserved residue(s) required for the propagation of feature annotation.</text>
</comment>
<dbReference type="HAMAP" id="MF_01361">
    <property type="entry name" value="UPF0391"/>
    <property type="match status" value="1"/>
</dbReference>
<dbReference type="AlphaFoldDB" id="A0A6B8M988"/>